<sequence>MAEKQYSLWKDWRLHLIVLVVVMATEMIGSKSVSIGVGVVTFLPMLYAIVIGLGLYFTPVVKEKQSKNAESLIFLAVSLLMAKFGVTIGPSIETIIEVGPALILQEIGNLGTILIALPVAVALGLKRESIGMTHSIAREPNVALIMDKFGLNSPEGRGVMSIYIFGTVFGAIFMGLIAGILASATPLHPLSFAMASGVGSGSMMAAASGSLIAGFPELEADILALAGASNLISTGIGLYISIFLALPLTEKLYSILIKVRARKSSNVQADVEG</sequence>
<dbReference type="Pfam" id="PF11299">
    <property type="entry name" value="DUF3100"/>
    <property type="match status" value="1"/>
</dbReference>
<proteinExistence type="predicted"/>
<evidence type="ECO:0000256" key="1">
    <source>
        <dbReference type="SAM" id="Phobius"/>
    </source>
</evidence>
<feature type="transmembrane region" description="Helical" evidence="1">
    <location>
        <begin position="35"/>
        <end position="57"/>
    </location>
</feature>
<gene>
    <name evidence="2" type="ORF">F4V44_02305</name>
</gene>
<keyword evidence="3" id="KW-1185">Reference proteome</keyword>
<feature type="transmembrane region" description="Helical" evidence="1">
    <location>
        <begin position="69"/>
        <end position="87"/>
    </location>
</feature>
<evidence type="ECO:0000313" key="3">
    <source>
        <dbReference type="Proteomes" id="UP000326671"/>
    </source>
</evidence>
<keyword evidence="1" id="KW-0472">Membrane</keyword>
<feature type="transmembrane region" description="Helical" evidence="1">
    <location>
        <begin position="12"/>
        <end position="29"/>
    </location>
</feature>
<keyword evidence="1" id="KW-1133">Transmembrane helix</keyword>
<keyword evidence="1" id="KW-0812">Transmembrane</keyword>
<dbReference type="RefSeq" id="WP_150438373.1">
    <property type="nucleotide sequence ID" value="NZ_VYKL01000006.1"/>
</dbReference>
<dbReference type="OrthoDB" id="5451070at2"/>
<name>A0A5J5I547_9BACI</name>
<feature type="transmembrane region" description="Helical" evidence="1">
    <location>
        <begin position="162"/>
        <end position="184"/>
    </location>
</feature>
<organism evidence="2 3">
    <name type="scientific">Niallia endozanthoxylica</name>
    <dbReference type="NCBI Taxonomy" id="2036016"/>
    <lineage>
        <taxon>Bacteria</taxon>
        <taxon>Bacillati</taxon>
        <taxon>Bacillota</taxon>
        <taxon>Bacilli</taxon>
        <taxon>Bacillales</taxon>
        <taxon>Bacillaceae</taxon>
        <taxon>Niallia</taxon>
    </lineage>
</organism>
<feature type="transmembrane region" description="Helical" evidence="1">
    <location>
        <begin position="222"/>
        <end position="246"/>
    </location>
</feature>
<dbReference type="InterPro" id="IPR021450">
    <property type="entry name" value="DUF3100"/>
</dbReference>
<accession>A0A5J5I547</accession>
<feature type="transmembrane region" description="Helical" evidence="1">
    <location>
        <begin position="190"/>
        <end position="215"/>
    </location>
</feature>
<comment type="caution">
    <text evidence="2">The sequence shown here is derived from an EMBL/GenBank/DDBJ whole genome shotgun (WGS) entry which is preliminary data.</text>
</comment>
<dbReference type="EMBL" id="VYKL01000006">
    <property type="protein sequence ID" value="KAA9030645.1"/>
    <property type="molecule type" value="Genomic_DNA"/>
</dbReference>
<evidence type="ECO:0000313" key="2">
    <source>
        <dbReference type="EMBL" id="KAA9030645.1"/>
    </source>
</evidence>
<dbReference type="AlphaFoldDB" id="A0A5J5I547"/>
<feature type="transmembrane region" description="Helical" evidence="1">
    <location>
        <begin position="107"/>
        <end position="125"/>
    </location>
</feature>
<dbReference type="Proteomes" id="UP000326671">
    <property type="component" value="Unassembled WGS sequence"/>
</dbReference>
<protein>
    <submittedName>
        <fullName evidence="2">DUF3100 domain-containing protein</fullName>
    </submittedName>
</protein>
<reference evidence="2 3" key="1">
    <citation type="submission" date="2019-09" db="EMBL/GenBank/DDBJ databases">
        <title>Whole genome sequences of isolates from the Mars Exploration Rovers.</title>
        <authorList>
            <person name="Seuylemezian A."/>
            <person name="Vaishampayan P."/>
        </authorList>
    </citation>
    <scope>NUCLEOTIDE SEQUENCE [LARGE SCALE GENOMIC DNA]</scope>
    <source>
        <strain evidence="2 3">MER_TA_151</strain>
    </source>
</reference>